<dbReference type="Proteomes" id="UP001198402">
    <property type="component" value="Unassembled WGS sequence"/>
</dbReference>
<evidence type="ECO:0000313" key="5">
    <source>
        <dbReference type="Proteomes" id="UP001198402"/>
    </source>
</evidence>
<dbReference type="Pfam" id="PF04397">
    <property type="entry name" value="LytTR"/>
    <property type="match status" value="1"/>
</dbReference>
<organism evidence="4 5">
    <name type="scientific">Winogradskyella vincentii</name>
    <dbReference type="NCBI Taxonomy" id="2877122"/>
    <lineage>
        <taxon>Bacteria</taxon>
        <taxon>Pseudomonadati</taxon>
        <taxon>Bacteroidota</taxon>
        <taxon>Flavobacteriia</taxon>
        <taxon>Flavobacteriales</taxon>
        <taxon>Flavobacteriaceae</taxon>
        <taxon>Winogradskyella</taxon>
    </lineage>
</organism>
<feature type="domain" description="HTH LytTR-type" evidence="3">
    <location>
        <begin position="133"/>
        <end position="198"/>
    </location>
</feature>
<dbReference type="EMBL" id="JAIUJS010000006">
    <property type="protein sequence ID" value="MCA0153919.1"/>
    <property type="molecule type" value="Genomic_DNA"/>
</dbReference>
<proteinExistence type="predicted"/>
<dbReference type="InterPro" id="IPR001789">
    <property type="entry name" value="Sig_transdc_resp-reg_receiver"/>
</dbReference>
<dbReference type="InterPro" id="IPR011006">
    <property type="entry name" value="CheY-like_superfamily"/>
</dbReference>
<dbReference type="SMART" id="SM00448">
    <property type="entry name" value="REC"/>
    <property type="match status" value="1"/>
</dbReference>
<accession>A0ABS7Y1W1</accession>
<keyword evidence="5" id="KW-1185">Reference proteome</keyword>
<comment type="caution">
    <text evidence="4">The sequence shown here is derived from an EMBL/GenBank/DDBJ whole genome shotgun (WGS) entry which is preliminary data.</text>
</comment>
<keyword evidence="1" id="KW-0597">Phosphoprotein</keyword>
<dbReference type="PROSITE" id="PS50110">
    <property type="entry name" value="RESPONSE_REGULATORY"/>
    <property type="match status" value="1"/>
</dbReference>
<name>A0ABS7Y1W1_9FLAO</name>
<gene>
    <name evidence="4" type="ORF">LBV24_11870</name>
</gene>
<sequence>MKHKTKISCLIIDDEISSQKVLQHFVAEVTVLDLKITCNNASEAFKYLQLNENVDLLFLDINMPNQTGLDFYKTLKNPPKVIFTTAYPQYAVEGFEVNAVDYLLKPISFERFLTAINKTISLLNIESDAQDFIILKENKSLHKINFDDILYLEAFGDYVKVHAENKTIVTHSTFSSLIENFPDYFLRVHKSFSVNLNKMTQVSGNQISVDNYTIPIGQTYKQSVLNALNL</sequence>
<dbReference type="Gene3D" id="3.40.50.2300">
    <property type="match status" value="1"/>
</dbReference>
<dbReference type="InterPro" id="IPR007492">
    <property type="entry name" value="LytTR_DNA-bd_dom"/>
</dbReference>
<dbReference type="PANTHER" id="PTHR37299:SF1">
    <property type="entry name" value="STAGE 0 SPORULATION PROTEIN A HOMOLOG"/>
    <property type="match status" value="1"/>
</dbReference>
<dbReference type="InterPro" id="IPR046947">
    <property type="entry name" value="LytR-like"/>
</dbReference>
<dbReference type="RefSeq" id="WP_224478883.1">
    <property type="nucleotide sequence ID" value="NZ_JAIUJS010000006.1"/>
</dbReference>
<evidence type="ECO:0000256" key="1">
    <source>
        <dbReference type="PROSITE-ProRule" id="PRU00169"/>
    </source>
</evidence>
<evidence type="ECO:0000313" key="4">
    <source>
        <dbReference type="EMBL" id="MCA0153919.1"/>
    </source>
</evidence>
<dbReference type="SUPFAM" id="SSF52172">
    <property type="entry name" value="CheY-like"/>
    <property type="match status" value="1"/>
</dbReference>
<dbReference type="GO" id="GO:0003677">
    <property type="term" value="F:DNA binding"/>
    <property type="evidence" value="ECO:0007669"/>
    <property type="project" value="UniProtKB-KW"/>
</dbReference>
<dbReference type="SMART" id="SM00850">
    <property type="entry name" value="LytTR"/>
    <property type="match status" value="1"/>
</dbReference>
<dbReference type="Gene3D" id="2.40.50.1020">
    <property type="entry name" value="LytTr DNA-binding domain"/>
    <property type="match status" value="1"/>
</dbReference>
<dbReference type="PROSITE" id="PS50930">
    <property type="entry name" value="HTH_LYTTR"/>
    <property type="match status" value="1"/>
</dbReference>
<evidence type="ECO:0000259" key="3">
    <source>
        <dbReference type="PROSITE" id="PS50930"/>
    </source>
</evidence>
<feature type="domain" description="Response regulatory" evidence="2">
    <location>
        <begin position="8"/>
        <end position="120"/>
    </location>
</feature>
<reference evidence="5" key="1">
    <citation type="submission" date="2023-07" db="EMBL/GenBank/DDBJ databases">
        <authorList>
            <person name="Yue Y."/>
        </authorList>
    </citation>
    <scope>NUCLEOTIDE SEQUENCE [LARGE SCALE GENOMIC DNA]</scope>
    <source>
        <strain evidence="5">2Y89</strain>
    </source>
</reference>
<dbReference type="PANTHER" id="PTHR37299">
    <property type="entry name" value="TRANSCRIPTIONAL REGULATOR-RELATED"/>
    <property type="match status" value="1"/>
</dbReference>
<feature type="modified residue" description="4-aspartylphosphate" evidence="1">
    <location>
        <position position="60"/>
    </location>
</feature>
<dbReference type="Pfam" id="PF00072">
    <property type="entry name" value="Response_reg"/>
    <property type="match status" value="1"/>
</dbReference>
<protein>
    <submittedName>
        <fullName evidence="4">LytTR family DNA-binding domain-containing protein</fullName>
    </submittedName>
</protein>
<evidence type="ECO:0000259" key="2">
    <source>
        <dbReference type="PROSITE" id="PS50110"/>
    </source>
</evidence>
<keyword evidence="4" id="KW-0238">DNA-binding</keyword>